<keyword evidence="7" id="KW-0472">Membrane</keyword>
<proteinExistence type="inferred from homology"/>
<feature type="region of interest" description="Disordered" evidence="8">
    <location>
        <begin position="35"/>
        <end position="54"/>
    </location>
</feature>
<keyword evidence="10" id="KW-1185">Reference proteome</keyword>
<name>A0A4P9Z810_9FUNG</name>
<dbReference type="GO" id="GO:0017056">
    <property type="term" value="F:structural constituent of nuclear pore"/>
    <property type="evidence" value="ECO:0007669"/>
    <property type="project" value="UniProtKB-UniRule"/>
</dbReference>
<keyword evidence="2" id="KW-0509">mRNA transport</keyword>
<keyword evidence="5 7" id="KW-0906">Nuclear pore complex</keyword>
<accession>A0A4P9Z810</accession>
<dbReference type="GO" id="GO:0031080">
    <property type="term" value="C:nuclear pore outer ring"/>
    <property type="evidence" value="ECO:0007669"/>
    <property type="project" value="TreeGrafter"/>
</dbReference>
<keyword evidence="1 7" id="KW-0813">Transport</keyword>
<dbReference type="Gene3D" id="1.10.3450.20">
    <property type="match status" value="1"/>
</dbReference>
<evidence type="ECO:0000256" key="7">
    <source>
        <dbReference type="RuleBase" id="RU365072"/>
    </source>
</evidence>
<evidence type="ECO:0000256" key="1">
    <source>
        <dbReference type="ARBA" id="ARBA00022448"/>
    </source>
</evidence>
<comment type="subcellular location">
    <subcellularLocation>
        <location evidence="7">Nucleus</location>
        <location evidence="7">Nuclear pore complex</location>
    </subcellularLocation>
    <subcellularLocation>
        <location evidence="7">Nucleus membrane</location>
    </subcellularLocation>
</comment>
<feature type="region of interest" description="Disordered" evidence="8">
    <location>
        <begin position="328"/>
        <end position="361"/>
    </location>
</feature>
<keyword evidence="3" id="KW-0653">Protein transport</keyword>
<dbReference type="OrthoDB" id="3098at2759"/>
<evidence type="ECO:0000256" key="3">
    <source>
        <dbReference type="ARBA" id="ARBA00022927"/>
    </source>
</evidence>
<sequence>MTSPSLWNEIKQQQQQQRVTRSSVAALLSNSIMASGGGGGVARDDRDGGPRGDSDVYTEFAHWLAKASIAQHTASDLDGEAARDLRYGDGSSEAVEAALSLLEQFGELSLNHLEELREHIDGARRKNHPEDSASVEAAMTNWEREWSTWRLLLAMYQERVAQKKEPISIDVDDDDDASTPAASSLATDVQMIGALFAPGSSHGALREHVIVKNWLQEVASGFQPVGPRTGYWFYTSRYHHGLSAASAMSDPDAAKIVHTLDPDAPSREKRSLAPEDEANGIWDQEFDKALVRTLYEYLRRGQFNQAMELCRKSDQSWRAASISGSTLYSDESLDRGSEDDVDDEDHSMMPPAKRQKGPEGNPRRLLWKSMCRQLSKNMLMVSQSWEDYLFTYYNAMIETELDKHLAKRHVKYQEIVKTWTPAEIFERLSKSDQPDIRAASVEPFHYVQSLVIQNQLDMLVDTLSNNFTQLNDFDEHMQHVLRFAAHWVIVMRQLNALPRQDTAGDRIIKCYVDLLIAVKKNQLVAQYCALLPTSLQIPAYASFLRTLERVTREERYQYLQRARDHRMDVQAITVQVVQMILEAYKSETDACLMFGSKSVNIALIHSAVEENDQEQIRALEWLFFEPNQSRDAIIQASHLARRFLVLGKLNAVKALLDSIPSDIRAAHSADQVIDQTDALSVAVREVTGYTNLCLFEEKFAEWALLTKESRAVGNNKSEYDLLVKVRTLVNDMEMLANQLLITTWLVLDIEESQLDPYSPSVEQRRQECGKVRERYLTELTIQLYMILYESESILPGSMRKSLNLSHLVANAEYGLYTEFVRAGRMAELLELLRRSAVALSSSNTTITSL</sequence>
<dbReference type="GO" id="GO:0000973">
    <property type="term" value="P:post-transcriptional tethering of RNA polymerase II gene DNA at nuclear periphery"/>
    <property type="evidence" value="ECO:0007669"/>
    <property type="project" value="TreeGrafter"/>
</dbReference>
<dbReference type="PANTHER" id="PTHR13003:SF2">
    <property type="entry name" value="NUCLEAR PORE COMPLEX PROTEIN NUP107"/>
    <property type="match status" value="1"/>
</dbReference>
<evidence type="ECO:0000256" key="4">
    <source>
        <dbReference type="ARBA" id="ARBA00023010"/>
    </source>
</evidence>
<dbReference type="Proteomes" id="UP000278143">
    <property type="component" value="Unassembled WGS sequence"/>
</dbReference>
<dbReference type="AlphaFoldDB" id="A0A4P9Z810"/>
<dbReference type="Gene3D" id="1.20.190.50">
    <property type="match status" value="1"/>
</dbReference>
<evidence type="ECO:0000256" key="6">
    <source>
        <dbReference type="ARBA" id="ARBA00023242"/>
    </source>
</evidence>
<dbReference type="Pfam" id="PF04121">
    <property type="entry name" value="Nup84_Nup100"/>
    <property type="match status" value="1"/>
</dbReference>
<dbReference type="PANTHER" id="PTHR13003">
    <property type="entry name" value="NUP107-RELATED"/>
    <property type="match status" value="1"/>
</dbReference>
<protein>
    <recommendedName>
        <fullName evidence="7">Nuclear pore complex protein</fullName>
    </recommendedName>
</protein>
<dbReference type="GO" id="GO:0006406">
    <property type="term" value="P:mRNA export from nucleus"/>
    <property type="evidence" value="ECO:0007669"/>
    <property type="project" value="TreeGrafter"/>
</dbReference>
<evidence type="ECO:0000256" key="8">
    <source>
        <dbReference type="SAM" id="MobiDB-lite"/>
    </source>
</evidence>
<dbReference type="InterPro" id="IPR007252">
    <property type="entry name" value="Nup84/Nup107"/>
</dbReference>
<comment type="similarity">
    <text evidence="7">Belongs to the nucleoporin Nup84/Nup107 family.</text>
</comment>
<feature type="compositionally biased region" description="Basic and acidic residues" evidence="8">
    <location>
        <begin position="42"/>
        <end position="54"/>
    </location>
</feature>
<gene>
    <name evidence="9" type="ORF">SYNPS1DRAFT_26495</name>
</gene>
<evidence type="ECO:0000256" key="5">
    <source>
        <dbReference type="ARBA" id="ARBA00023132"/>
    </source>
</evidence>
<comment type="subunit">
    <text evidence="7">Part of the nuclear pore complex (NPC).</text>
</comment>
<organism evidence="9 10">
    <name type="scientific">Syncephalis pseudoplumigaleata</name>
    <dbReference type="NCBI Taxonomy" id="1712513"/>
    <lineage>
        <taxon>Eukaryota</taxon>
        <taxon>Fungi</taxon>
        <taxon>Fungi incertae sedis</taxon>
        <taxon>Zoopagomycota</taxon>
        <taxon>Zoopagomycotina</taxon>
        <taxon>Zoopagomycetes</taxon>
        <taxon>Zoopagales</taxon>
        <taxon>Piptocephalidaceae</taxon>
        <taxon>Syncephalis</taxon>
    </lineage>
</organism>
<keyword evidence="6 7" id="KW-0539">Nucleus</keyword>
<dbReference type="GO" id="GO:0031965">
    <property type="term" value="C:nuclear membrane"/>
    <property type="evidence" value="ECO:0007669"/>
    <property type="project" value="UniProtKB-SubCell"/>
</dbReference>
<evidence type="ECO:0000313" key="9">
    <source>
        <dbReference type="EMBL" id="RKP27870.1"/>
    </source>
</evidence>
<evidence type="ECO:0000256" key="2">
    <source>
        <dbReference type="ARBA" id="ARBA00022816"/>
    </source>
</evidence>
<dbReference type="EMBL" id="KZ989141">
    <property type="protein sequence ID" value="RKP27870.1"/>
    <property type="molecule type" value="Genomic_DNA"/>
</dbReference>
<comment type="function">
    <text evidence="7">Functions as a component of the nuclear pore complex (NPC).</text>
</comment>
<dbReference type="GO" id="GO:0006606">
    <property type="term" value="P:protein import into nucleus"/>
    <property type="evidence" value="ECO:0007669"/>
    <property type="project" value="TreeGrafter"/>
</dbReference>
<keyword evidence="4 7" id="KW-0811">Translocation</keyword>
<evidence type="ECO:0000313" key="10">
    <source>
        <dbReference type="Proteomes" id="UP000278143"/>
    </source>
</evidence>
<reference evidence="10" key="1">
    <citation type="journal article" date="2018" name="Nat. Microbiol.">
        <title>Leveraging single-cell genomics to expand the fungal tree of life.</title>
        <authorList>
            <person name="Ahrendt S.R."/>
            <person name="Quandt C.A."/>
            <person name="Ciobanu D."/>
            <person name="Clum A."/>
            <person name="Salamov A."/>
            <person name="Andreopoulos B."/>
            <person name="Cheng J.F."/>
            <person name="Woyke T."/>
            <person name="Pelin A."/>
            <person name="Henrissat B."/>
            <person name="Reynolds N.K."/>
            <person name="Benny G.L."/>
            <person name="Smith M.E."/>
            <person name="James T.Y."/>
            <person name="Grigoriev I.V."/>
        </authorList>
    </citation>
    <scope>NUCLEOTIDE SEQUENCE [LARGE SCALE GENOMIC DNA]</scope>
    <source>
        <strain evidence="10">Benny S71-1</strain>
    </source>
</reference>